<sequence>MRLTYDEAKENGCESRRLYKQRFLTHRIQSHCTFLSVDQRLQATDYFAISNLNLGRLRNLRKPEMEERILTRFETASSTSTRVVK</sequence>
<name>A0A8X6J501_TRICU</name>
<proteinExistence type="predicted"/>
<dbReference type="AlphaFoldDB" id="A0A8X6J501"/>
<comment type="caution">
    <text evidence="1">The sequence shown here is derived from an EMBL/GenBank/DDBJ whole genome shotgun (WGS) entry which is preliminary data.</text>
</comment>
<protein>
    <submittedName>
        <fullName evidence="1">Uncharacterized protein</fullName>
    </submittedName>
</protein>
<accession>A0A8X6J501</accession>
<evidence type="ECO:0000313" key="2">
    <source>
        <dbReference type="Proteomes" id="UP000887116"/>
    </source>
</evidence>
<reference evidence="1" key="1">
    <citation type="submission" date="2020-07" db="EMBL/GenBank/DDBJ databases">
        <title>Multicomponent nature underlies the extraordinary mechanical properties of spider dragline silk.</title>
        <authorList>
            <person name="Kono N."/>
            <person name="Nakamura H."/>
            <person name="Mori M."/>
            <person name="Yoshida Y."/>
            <person name="Ohtoshi R."/>
            <person name="Malay A.D."/>
            <person name="Moran D.A.P."/>
            <person name="Tomita M."/>
            <person name="Numata K."/>
            <person name="Arakawa K."/>
        </authorList>
    </citation>
    <scope>NUCLEOTIDE SEQUENCE</scope>
</reference>
<organism evidence="1 2">
    <name type="scientific">Trichonephila clavata</name>
    <name type="common">Joro spider</name>
    <name type="synonym">Nephila clavata</name>
    <dbReference type="NCBI Taxonomy" id="2740835"/>
    <lineage>
        <taxon>Eukaryota</taxon>
        <taxon>Metazoa</taxon>
        <taxon>Ecdysozoa</taxon>
        <taxon>Arthropoda</taxon>
        <taxon>Chelicerata</taxon>
        <taxon>Arachnida</taxon>
        <taxon>Araneae</taxon>
        <taxon>Araneomorphae</taxon>
        <taxon>Entelegynae</taxon>
        <taxon>Araneoidea</taxon>
        <taxon>Nephilidae</taxon>
        <taxon>Trichonephila</taxon>
    </lineage>
</organism>
<dbReference type="Proteomes" id="UP000887116">
    <property type="component" value="Unassembled WGS sequence"/>
</dbReference>
<evidence type="ECO:0000313" key="1">
    <source>
        <dbReference type="EMBL" id="GFR20355.1"/>
    </source>
</evidence>
<gene>
    <name evidence="1" type="ORF">TNCT_366611</name>
</gene>
<keyword evidence="2" id="KW-1185">Reference proteome</keyword>
<dbReference type="EMBL" id="BMAO01008042">
    <property type="protein sequence ID" value="GFR20355.1"/>
    <property type="molecule type" value="Genomic_DNA"/>
</dbReference>